<feature type="region of interest" description="Disordered" evidence="1">
    <location>
        <begin position="440"/>
        <end position="479"/>
    </location>
</feature>
<gene>
    <name evidence="2" type="ORF">JKP88DRAFT_248916</name>
</gene>
<evidence type="ECO:0000313" key="3">
    <source>
        <dbReference type="Proteomes" id="UP000664859"/>
    </source>
</evidence>
<dbReference type="AlphaFoldDB" id="A0A835YPC6"/>
<comment type="caution">
    <text evidence="2">The sequence shown here is derived from an EMBL/GenBank/DDBJ whole genome shotgun (WGS) entry which is preliminary data.</text>
</comment>
<feature type="compositionally biased region" description="Low complexity" evidence="1">
    <location>
        <begin position="444"/>
        <end position="463"/>
    </location>
</feature>
<name>A0A835YPC6_9STRA</name>
<accession>A0A835YPC6</accession>
<evidence type="ECO:0000256" key="1">
    <source>
        <dbReference type="SAM" id="MobiDB-lite"/>
    </source>
</evidence>
<evidence type="ECO:0000313" key="2">
    <source>
        <dbReference type="EMBL" id="KAG5177230.1"/>
    </source>
</evidence>
<organism evidence="2 3">
    <name type="scientific">Tribonema minus</name>
    <dbReference type="NCBI Taxonomy" id="303371"/>
    <lineage>
        <taxon>Eukaryota</taxon>
        <taxon>Sar</taxon>
        <taxon>Stramenopiles</taxon>
        <taxon>Ochrophyta</taxon>
        <taxon>PX clade</taxon>
        <taxon>Xanthophyceae</taxon>
        <taxon>Tribonematales</taxon>
        <taxon>Tribonemataceae</taxon>
        <taxon>Tribonema</taxon>
    </lineage>
</organism>
<proteinExistence type="predicted"/>
<protein>
    <submittedName>
        <fullName evidence="2">Uncharacterized protein</fullName>
    </submittedName>
</protein>
<dbReference type="Proteomes" id="UP000664859">
    <property type="component" value="Unassembled WGS sequence"/>
</dbReference>
<keyword evidence="3" id="KW-1185">Reference proteome</keyword>
<dbReference type="EMBL" id="JAFCMP010000527">
    <property type="protein sequence ID" value="KAG5177230.1"/>
    <property type="molecule type" value="Genomic_DNA"/>
</dbReference>
<reference evidence="2" key="1">
    <citation type="submission" date="2021-02" db="EMBL/GenBank/DDBJ databases">
        <title>First Annotated Genome of the Yellow-green Alga Tribonema minus.</title>
        <authorList>
            <person name="Mahan K.M."/>
        </authorList>
    </citation>
    <scope>NUCLEOTIDE SEQUENCE</scope>
    <source>
        <strain evidence="2">UTEX B ZZ1240</strain>
    </source>
</reference>
<feature type="compositionally biased region" description="Acidic residues" evidence="1">
    <location>
        <begin position="464"/>
        <end position="479"/>
    </location>
</feature>
<sequence>MDRNATCTRDWRNYAYADRHKARRDGCEFDRDAKRWYKPSVDCEIDMTEILKQVIMGHTKKLTQDELDTISPAGIGGTLLKLQTTWDDMKEYMELDDEGRVPREILCVDDDASEDDVKNATTSHIRCALDAWAAAEAELHAQYTALNNKPDKTKDEKVLLAKYTVNGVSKTTKFKSCSQAERRRLYLPEPTKKSATNMAFTRIKKYIDRITEKGDTRYSWLRDIIDAPVTRASIERKRDAGLLYKLEKGRMPYDLRGVMEEIIASFDTYKKHVCEDDWHLHLNMILQPPVGVRRTEVTTARVADGGIIFTLKKGNTCTGAVKCAMEYDKWMSHFEQLNSMSITGRKAVTVESVTEYMRSDRNPLKKLQKFIRSYESFYHGYQAPRFTLHDFRKLYVGYFLSFDEGDSDLTAAMRASVLLNHNPGSPAGAKYAILKHSDSKSESDSSVSSIMSDSVDDGTVTDTYDSDDGSVTETYDSDDDCQCEDTRGLADMVQQRKRKIEELESSIIVLEAMMRLPAAQRAKVEANFDFALLP</sequence>